<feature type="domain" description="PPIase cyclophilin-type" evidence="3">
    <location>
        <begin position="280"/>
        <end position="458"/>
    </location>
</feature>
<feature type="compositionally biased region" description="Low complexity" evidence="2">
    <location>
        <begin position="15"/>
        <end position="46"/>
    </location>
</feature>
<evidence type="ECO:0000259" key="3">
    <source>
        <dbReference type="PROSITE" id="PS50072"/>
    </source>
</evidence>
<dbReference type="Pfam" id="PF21329">
    <property type="entry name" value="CYP38_PsbQ-like"/>
    <property type="match status" value="1"/>
</dbReference>
<name>A0A7S0SIZ5_9CHLO</name>
<dbReference type="GO" id="GO:0003755">
    <property type="term" value="F:peptidyl-prolyl cis-trans isomerase activity"/>
    <property type="evidence" value="ECO:0007669"/>
    <property type="project" value="InterPro"/>
</dbReference>
<gene>
    <name evidence="4" type="ORF">MANT1106_LOCUS11046</name>
</gene>
<reference evidence="4" key="1">
    <citation type="submission" date="2021-01" db="EMBL/GenBank/DDBJ databases">
        <authorList>
            <person name="Corre E."/>
            <person name="Pelletier E."/>
            <person name="Niang G."/>
            <person name="Scheremetjew M."/>
            <person name="Finn R."/>
            <person name="Kale V."/>
            <person name="Holt S."/>
            <person name="Cochrane G."/>
            <person name="Meng A."/>
            <person name="Brown T."/>
            <person name="Cohen L."/>
        </authorList>
    </citation>
    <scope>NUCLEOTIDE SEQUENCE</scope>
    <source>
        <strain evidence="4">SL-175</strain>
    </source>
</reference>
<dbReference type="InterPro" id="IPR023222">
    <property type="entry name" value="PsbQ-like_dom_sf"/>
</dbReference>
<dbReference type="InterPro" id="IPR048563">
    <property type="entry name" value="CYP38_PsbQ-like"/>
</dbReference>
<dbReference type="PROSITE" id="PS50072">
    <property type="entry name" value="CSA_PPIASE_2"/>
    <property type="match status" value="1"/>
</dbReference>
<dbReference type="InterPro" id="IPR044259">
    <property type="entry name" value="CYP37-like"/>
</dbReference>
<dbReference type="InterPro" id="IPR002130">
    <property type="entry name" value="Cyclophilin-type_PPIase_dom"/>
</dbReference>
<dbReference type="PANTHER" id="PTHR47318">
    <property type="entry name" value="PEPTIDYL-PROLYL CIS-TRANS ISOMERASE CYP37, CHLOROPLASTIC"/>
    <property type="match status" value="1"/>
</dbReference>
<dbReference type="EMBL" id="HBFC01018532">
    <property type="protein sequence ID" value="CAD8708363.1"/>
    <property type="molecule type" value="Transcribed_RNA"/>
</dbReference>
<sequence>MMALTLRGLPSCAVHSPRLGPSSSSPHRRPGASTVAAAATRRSSSSIDALGAGVVETELRRSSSGSGEDTGTDGGGGGRMARGVVSGTLATIMAVSPVLATTIAAIGFAVPPSAEAALSNPNTRLPRNGVTALRRAVPVINPEASEVQYKLEEAAYLLRIPQRKPWGQMSDDVKKSLVIVRDKRVTLLQPVPVGEARNAAESTLGELDQLLTELGTIAGAQDVERFDRGLAMALDATSRLRVLQAPGLPFDVPRRYVDLPRLTGRATVDLTVRKGGTGTFGFVNGDEVNTAKLRVVVDGYNAPLTAGNFVDLVQRGFYNNCDLKRSDTALLVDTKSGGAATAAAAAAADVVDGVVDGEGGVVVLGKSPREQLPLEVKPMDGYEPRYRSPLNVMGAEELPTLPLSVNGALAMARGAEDGTSSPTQFFVYQFDKRSAGLGGMAFEEGEFSVFGYVVQGEEEGFLAQLRTGDTIVKAEVVLGADRLVNGAR</sequence>
<dbReference type="Pfam" id="PF00160">
    <property type="entry name" value="Pro_isomerase"/>
    <property type="match status" value="1"/>
</dbReference>
<protein>
    <recommendedName>
        <fullName evidence="3">PPIase cyclophilin-type domain-containing protein</fullName>
    </recommendedName>
</protein>
<dbReference type="Gene3D" id="1.20.120.290">
    <property type="entry name" value="Oxygen-evolving enhancer protein 3 (PsbQ), four-helix up-down bundle"/>
    <property type="match status" value="1"/>
</dbReference>
<dbReference type="SUPFAM" id="SSF101112">
    <property type="entry name" value="Oxygen-evolving enhancer protein 3"/>
    <property type="match status" value="1"/>
</dbReference>
<evidence type="ECO:0000256" key="2">
    <source>
        <dbReference type="SAM" id="MobiDB-lite"/>
    </source>
</evidence>
<evidence type="ECO:0000256" key="1">
    <source>
        <dbReference type="ARBA" id="ARBA00023078"/>
    </source>
</evidence>
<accession>A0A7S0SIZ5</accession>
<dbReference type="AlphaFoldDB" id="A0A7S0SIZ5"/>
<dbReference type="SUPFAM" id="SSF50891">
    <property type="entry name" value="Cyclophilin-like"/>
    <property type="match status" value="1"/>
</dbReference>
<dbReference type="Gene3D" id="2.40.100.10">
    <property type="entry name" value="Cyclophilin-like"/>
    <property type="match status" value="1"/>
</dbReference>
<dbReference type="PANTHER" id="PTHR47318:SF1">
    <property type="entry name" value="PEPTIDYL-PROLYL CIS-TRANS ISOMERASE CYP37, CHLOROPLASTIC"/>
    <property type="match status" value="1"/>
</dbReference>
<proteinExistence type="predicted"/>
<organism evidence="4">
    <name type="scientific">Mantoniella antarctica</name>
    <dbReference type="NCBI Taxonomy" id="81844"/>
    <lineage>
        <taxon>Eukaryota</taxon>
        <taxon>Viridiplantae</taxon>
        <taxon>Chlorophyta</taxon>
        <taxon>Mamiellophyceae</taxon>
        <taxon>Mamiellales</taxon>
        <taxon>Mamiellaceae</taxon>
        <taxon>Mantoniella</taxon>
    </lineage>
</organism>
<evidence type="ECO:0000313" key="4">
    <source>
        <dbReference type="EMBL" id="CAD8708363.1"/>
    </source>
</evidence>
<keyword evidence="1" id="KW-0793">Thylakoid</keyword>
<feature type="region of interest" description="Disordered" evidence="2">
    <location>
        <begin position="1"/>
        <end position="80"/>
    </location>
</feature>
<dbReference type="InterPro" id="IPR029000">
    <property type="entry name" value="Cyclophilin-like_dom_sf"/>
</dbReference>